<dbReference type="RefSeq" id="WP_311712708.1">
    <property type="nucleotide sequence ID" value="NZ_JAVREZ010000001.1"/>
</dbReference>
<evidence type="ECO:0000313" key="2">
    <source>
        <dbReference type="Proteomes" id="UP001183824"/>
    </source>
</evidence>
<protein>
    <submittedName>
        <fullName evidence="1">DUF3223 domain-containing protein</fullName>
    </submittedName>
</protein>
<dbReference type="EMBL" id="JAVREZ010000001">
    <property type="protein sequence ID" value="MDT0479334.1"/>
    <property type="molecule type" value="Genomic_DNA"/>
</dbReference>
<comment type="caution">
    <text evidence="1">The sequence shown here is derived from an EMBL/GenBank/DDBJ whole genome shotgun (WGS) entry which is preliminary data.</text>
</comment>
<accession>A0ABU2V288</accession>
<sequence>MASPMAGRPRVAIRSSTILEDVAFRVNVCGCNDNRCFWVLRNDDTFDDFSGRSA</sequence>
<keyword evidence="2" id="KW-1185">Reference proteome</keyword>
<proteinExistence type="predicted"/>
<gene>
    <name evidence="1" type="ORF">RNB18_03890</name>
</gene>
<reference evidence="2" key="1">
    <citation type="submission" date="2023-07" db="EMBL/GenBank/DDBJ databases">
        <title>30 novel species of actinomycetes from the DSMZ collection.</title>
        <authorList>
            <person name="Nouioui I."/>
        </authorList>
    </citation>
    <scope>NUCLEOTIDE SEQUENCE [LARGE SCALE GENOMIC DNA]</scope>
    <source>
        <strain evidence="2">DSM 41640</strain>
    </source>
</reference>
<organism evidence="1 2">
    <name type="scientific">Streptomyces doebereineriae</name>
    <dbReference type="NCBI Taxonomy" id="3075528"/>
    <lineage>
        <taxon>Bacteria</taxon>
        <taxon>Bacillati</taxon>
        <taxon>Actinomycetota</taxon>
        <taxon>Actinomycetes</taxon>
        <taxon>Kitasatosporales</taxon>
        <taxon>Streptomycetaceae</taxon>
        <taxon>Streptomyces</taxon>
    </lineage>
</organism>
<name>A0ABU2V288_9ACTN</name>
<dbReference type="Pfam" id="PF11523">
    <property type="entry name" value="DUF3223"/>
    <property type="match status" value="1"/>
</dbReference>
<dbReference type="Proteomes" id="UP001183824">
    <property type="component" value="Unassembled WGS sequence"/>
</dbReference>
<evidence type="ECO:0000313" key="1">
    <source>
        <dbReference type="EMBL" id="MDT0479334.1"/>
    </source>
</evidence>